<dbReference type="EMBL" id="KZ664090">
    <property type="protein sequence ID" value="PPS07931.1"/>
    <property type="molecule type" value="Genomic_DNA"/>
</dbReference>
<keyword evidence="2" id="KW-0813">Transport</keyword>
<feature type="region of interest" description="Disordered" evidence="6">
    <location>
        <begin position="45"/>
        <end position="64"/>
    </location>
</feature>
<evidence type="ECO:0000256" key="3">
    <source>
        <dbReference type="ARBA" id="ARBA00022692"/>
    </source>
</evidence>
<evidence type="ECO:0000256" key="7">
    <source>
        <dbReference type="SAM" id="Phobius"/>
    </source>
</evidence>
<dbReference type="Proteomes" id="UP000239757">
    <property type="component" value="Unassembled WGS sequence"/>
</dbReference>
<dbReference type="GO" id="GO:0006879">
    <property type="term" value="P:intracellular iron ion homeostasis"/>
    <property type="evidence" value="ECO:0007669"/>
    <property type="project" value="TreeGrafter"/>
</dbReference>
<reference evidence="9 10" key="1">
    <citation type="submission" date="2015-01" db="EMBL/GenBank/DDBJ databases">
        <title>Genome of allotetraploid Gossypium barbadense reveals genomic plasticity and fiber elongation in cotton evolution.</title>
        <authorList>
            <person name="Chen X."/>
            <person name="Liu X."/>
            <person name="Zhao B."/>
            <person name="Zheng H."/>
            <person name="Hu Y."/>
            <person name="Lu G."/>
            <person name="Yang C."/>
            <person name="Chen J."/>
            <person name="Shan C."/>
            <person name="Zhang L."/>
            <person name="Zhou Y."/>
            <person name="Wang L."/>
            <person name="Guo W."/>
            <person name="Bai Y."/>
            <person name="Ruan J."/>
            <person name="Shangguan X."/>
            <person name="Mao Y."/>
            <person name="Jiang J."/>
            <person name="Zhu Y."/>
            <person name="Lei J."/>
            <person name="Kang H."/>
            <person name="Chen S."/>
            <person name="He X."/>
            <person name="Wang R."/>
            <person name="Wang Y."/>
            <person name="Chen J."/>
            <person name="Wang L."/>
            <person name="Yu S."/>
            <person name="Wang B."/>
            <person name="Wei J."/>
            <person name="Song S."/>
            <person name="Lu X."/>
            <person name="Gao Z."/>
            <person name="Gu W."/>
            <person name="Deng X."/>
            <person name="Ma D."/>
            <person name="Wang S."/>
            <person name="Liang W."/>
            <person name="Fang L."/>
            <person name="Cai C."/>
            <person name="Zhu X."/>
            <person name="Zhou B."/>
            <person name="Zhang Y."/>
            <person name="Chen Z."/>
            <person name="Xu S."/>
            <person name="Zhu R."/>
            <person name="Wang S."/>
            <person name="Zhang T."/>
            <person name="Zhao G."/>
        </authorList>
    </citation>
    <scope>NUCLEOTIDE SEQUENCE [LARGE SCALE GENOMIC DNA]</scope>
    <source>
        <strain evidence="10">cv. Xinhai21</strain>
        <tissue evidence="9">Leaf</tissue>
    </source>
</reference>
<feature type="transmembrane region" description="Helical" evidence="7">
    <location>
        <begin position="246"/>
        <end position="267"/>
    </location>
</feature>
<evidence type="ECO:0000313" key="9">
    <source>
        <dbReference type="EMBL" id="PPS07931.1"/>
    </source>
</evidence>
<evidence type="ECO:0000259" key="8">
    <source>
        <dbReference type="PROSITE" id="PS50929"/>
    </source>
</evidence>
<dbReference type="Pfam" id="PF00664">
    <property type="entry name" value="ABC_membrane"/>
    <property type="match status" value="1"/>
</dbReference>
<dbReference type="PANTHER" id="PTHR24221">
    <property type="entry name" value="ATP-BINDING CASSETTE SUB-FAMILY B"/>
    <property type="match status" value="1"/>
</dbReference>
<feature type="transmembrane region" description="Helical" evidence="7">
    <location>
        <begin position="212"/>
        <end position="240"/>
    </location>
</feature>
<dbReference type="InterPro" id="IPR036640">
    <property type="entry name" value="ABC1_TM_sf"/>
</dbReference>
<evidence type="ECO:0000256" key="6">
    <source>
        <dbReference type="SAM" id="MobiDB-lite"/>
    </source>
</evidence>
<name>A0A2P5XX98_GOSBA</name>
<sequence length="326" mass="35929">MHAHGISSKDILMLTPALTILPSPPCPRPASSRFDSILNGRLSFSSSTSSNNDDKLQNKASSGTEKRQAADVQILRTLAGYLWMKGNLEFRLRVMTALGFLVGAKLLNVQVPFLFKLAVDWLTAPNAIALADSTLAAIFVTPIAVLIGYGIARIGASAFNELRTAVFSKVALRTIRSVSRKVFSHLHDLDLQYHLSRETGALNRITDRGSRAINFILSSMVFNVVPTILEISMVSGILAYKFGAPFAWITSLSVAAYIAFTLSVTQWRTKFRKAMNKADNDASTRAIDSLINYETVKYFNNEAFEAEKYDEFLKSKPLPVKASLII</sequence>
<feature type="transmembrane region" description="Helical" evidence="7">
    <location>
        <begin position="127"/>
        <end position="152"/>
    </location>
</feature>
<dbReference type="GO" id="GO:0140359">
    <property type="term" value="F:ABC-type transporter activity"/>
    <property type="evidence" value="ECO:0007669"/>
    <property type="project" value="InterPro"/>
</dbReference>
<proteinExistence type="predicted"/>
<gene>
    <name evidence="9" type="ORF">GOBAR_AA12726</name>
</gene>
<evidence type="ECO:0000256" key="5">
    <source>
        <dbReference type="ARBA" id="ARBA00023136"/>
    </source>
</evidence>
<dbReference type="GO" id="GO:0005743">
    <property type="term" value="C:mitochondrial inner membrane"/>
    <property type="evidence" value="ECO:0007669"/>
    <property type="project" value="TreeGrafter"/>
</dbReference>
<comment type="subcellular location">
    <subcellularLocation>
        <location evidence="1">Membrane</location>
        <topology evidence="1">Multi-pass membrane protein</topology>
    </subcellularLocation>
</comment>
<evidence type="ECO:0000256" key="4">
    <source>
        <dbReference type="ARBA" id="ARBA00022989"/>
    </source>
</evidence>
<protein>
    <recommendedName>
        <fullName evidence="8">ABC transmembrane type-1 domain-containing protein</fullName>
    </recommendedName>
</protein>
<dbReference type="CDD" id="cd18582">
    <property type="entry name" value="ABC_6TM_ATM1_ABCB7"/>
    <property type="match status" value="1"/>
</dbReference>
<dbReference type="SUPFAM" id="SSF90123">
    <property type="entry name" value="ABC transporter transmembrane region"/>
    <property type="match status" value="1"/>
</dbReference>
<evidence type="ECO:0000256" key="2">
    <source>
        <dbReference type="ARBA" id="ARBA00022448"/>
    </source>
</evidence>
<accession>A0A2P5XX98</accession>
<dbReference type="InterPro" id="IPR011527">
    <property type="entry name" value="ABC1_TM_dom"/>
</dbReference>
<dbReference type="Gene3D" id="1.20.1560.10">
    <property type="entry name" value="ABC transporter type 1, transmembrane domain"/>
    <property type="match status" value="1"/>
</dbReference>
<dbReference type="InterPro" id="IPR039421">
    <property type="entry name" value="Type_1_exporter"/>
</dbReference>
<evidence type="ECO:0000256" key="1">
    <source>
        <dbReference type="ARBA" id="ARBA00004141"/>
    </source>
</evidence>
<dbReference type="PANTHER" id="PTHR24221:SF402">
    <property type="entry name" value="IRON-SULFUR CLUSTERS TRANSPORTER ABCB7, MITOCHONDRIAL"/>
    <property type="match status" value="1"/>
</dbReference>
<keyword evidence="5 7" id="KW-0472">Membrane</keyword>
<dbReference type="AlphaFoldDB" id="A0A2P5XX98"/>
<dbReference type="OrthoDB" id="6500128at2759"/>
<keyword evidence="4 7" id="KW-1133">Transmembrane helix</keyword>
<dbReference type="PROSITE" id="PS50929">
    <property type="entry name" value="ABC_TM1F"/>
    <property type="match status" value="1"/>
</dbReference>
<keyword evidence="3 7" id="KW-0812">Transmembrane</keyword>
<feature type="transmembrane region" description="Helical" evidence="7">
    <location>
        <begin position="94"/>
        <end position="115"/>
    </location>
</feature>
<feature type="domain" description="ABC transmembrane type-1" evidence="8">
    <location>
        <begin position="97"/>
        <end position="314"/>
    </location>
</feature>
<organism evidence="9 10">
    <name type="scientific">Gossypium barbadense</name>
    <name type="common">Sea Island cotton</name>
    <name type="synonym">Hibiscus barbadensis</name>
    <dbReference type="NCBI Taxonomy" id="3634"/>
    <lineage>
        <taxon>Eukaryota</taxon>
        <taxon>Viridiplantae</taxon>
        <taxon>Streptophyta</taxon>
        <taxon>Embryophyta</taxon>
        <taxon>Tracheophyta</taxon>
        <taxon>Spermatophyta</taxon>
        <taxon>Magnoliopsida</taxon>
        <taxon>eudicotyledons</taxon>
        <taxon>Gunneridae</taxon>
        <taxon>Pentapetalae</taxon>
        <taxon>rosids</taxon>
        <taxon>malvids</taxon>
        <taxon>Malvales</taxon>
        <taxon>Malvaceae</taxon>
        <taxon>Malvoideae</taxon>
        <taxon>Gossypium</taxon>
    </lineage>
</organism>
<dbReference type="GO" id="GO:0005524">
    <property type="term" value="F:ATP binding"/>
    <property type="evidence" value="ECO:0007669"/>
    <property type="project" value="InterPro"/>
</dbReference>
<evidence type="ECO:0000313" key="10">
    <source>
        <dbReference type="Proteomes" id="UP000239757"/>
    </source>
</evidence>